<keyword evidence="1" id="KW-0732">Signal</keyword>
<name>A0ABU2S9D8_9ACTN</name>
<proteinExistence type="predicted"/>
<evidence type="ECO:0000256" key="1">
    <source>
        <dbReference type="SAM" id="SignalP"/>
    </source>
</evidence>
<dbReference type="EMBL" id="JAVREV010000014">
    <property type="protein sequence ID" value="MDT0445599.1"/>
    <property type="molecule type" value="Genomic_DNA"/>
</dbReference>
<accession>A0ABU2S9D8</accession>
<gene>
    <name evidence="2" type="ORF">RM779_23815</name>
</gene>
<organism evidence="2 3">
    <name type="scientific">Streptomyces johnsoniae</name>
    <dbReference type="NCBI Taxonomy" id="3075532"/>
    <lineage>
        <taxon>Bacteria</taxon>
        <taxon>Bacillati</taxon>
        <taxon>Actinomycetota</taxon>
        <taxon>Actinomycetes</taxon>
        <taxon>Kitasatosporales</taxon>
        <taxon>Streptomycetaceae</taxon>
        <taxon>Streptomyces</taxon>
    </lineage>
</organism>
<comment type="caution">
    <text evidence="2">The sequence shown here is derived from an EMBL/GenBank/DDBJ whole genome shotgun (WGS) entry which is preliminary data.</text>
</comment>
<feature type="chain" id="PRO_5045056530" description="Lipoprotein" evidence="1">
    <location>
        <begin position="27"/>
        <end position="187"/>
    </location>
</feature>
<evidence type="ECO:0008006" key="4">
    <source>
        <dbReference type="Google" id="ProtNLM"/>
    </source>
</evidence>
<keyword evidence="3" id="KW-1185">Reference proteome</keyword>
<dbReference type="RefSeq" id="WP_311619780.1">
    <property type="nucleotide sequence ID" value="NZ_JAVREV010000014.1"/>
</dbReference>
<protein>
    <recommendedName>
        <fullName evidence="4">Lipoprotein</fullName>
    </recommendedName>
</protein>
<dbReference type="Proteomes" id="UP001183615">
    <property type="component" value="Unassembled WGS sequence"/>
</dbReference>
<reference evidence="3" key="1">
    <citation type="submission" date="2023-07" db="EMBL/GenBank/DDBJ databases">
        <title>30 novel species of actinomycetes from the DSMZ collection.</title>
        <authorList>
            <person name="Nouioui I."/>
        </authorList>
    </citation>
    <scope>NUCLEOTIDE SEQUENCE [LARGE SCALE GENOMIC DNA]</scope>
    <source>
        <strain evidence="3">DSM 41886</strain>
    </source>
</reference>
<sequence length="187" mass="19863">MTGVWRRAAAAGLGGLMLAGGTAAPAAALGAAPGQRCVAAPEAVAVQPYQPVRISEYWLMALLPEGEQNVMVTTDASFEEVLAHHRSTPPAGLAADDTTAAFSFDLETGVSTLHGGRWRTDCGPARITAETMRDGRSVEVRDAELLTLDGERGWGACYFDGGVTVHDRLVITAYDAEGRVFDRDTWQ</sequence>
<evidence type="ECO:0000313" key="2">
    <source>
        <dbReference type="EMBL" id="MDT0445599.1"/>
    </source>
</evidence>
<feature type="signal peptide" evidence="1">
    <location>
        <begin position="1"/>
        <end position="26"/>
    </location>
</feature>
<evidence type="ECO:0000313" key="3">
    <source>
        <dbReference type="Proteomes" id="UP001183615"/>
    </source>
</evidence>